<dbReference type="PANTHER" id="PTHR21212">
    <property type="entry name" value="BERNARDINELLI-SEIP CONGENITAL LIPODYSTROPHY 2 HOMOLOG BSCL2 PROTEIN"/>
    <property type="match status" value="1"/>
</dbReference>
<dbReference type="GO" id="GO:0140042">
    <property type="term" value="P:lipid droplet formation"/>
    <property type="evidence" value="ECO:0007669"/>
    <property type="project" value="UniProtKB-ARBA"/>
</dbReference>
<dbReference type="GO" id="GO:0006629">
    <property type="term" value="P:lipid metabolic process"/>
    <property type="evidence" value="ECO:0007669"/>
    <property type="project" value="UniProtKB-KW"/>
</dbReference>
<protein>
    <recommendedName>
        <fullName evidence="11">Seipin</fullName>
    </recommendedName>
</protein>
<dbReference type="Pfam" id="PF06775">
    <property type="entry name" value="Seipin"/>
    <property type="match status" value="1"/>
</dbReference>
<dbReference type="STRING" id="1116229.S3CTH0"/>
<comment type="subcellular location">
    <subcellularLocation>
        <location evidence="1">Endoplasmic reticulum membrane</location>
        <topology evidence="1">Multi-pass membrane protein</topology>
    </subcellularLocation>
</comment>
<name>S3CTH0_GLAL2</name>
<dbReference type="InterPro" id="IPR009617">
    <property type="entry name" value="Seipin"/>
</dbReference>
<keyword evidence="6 8" id="KW-0472">Membrane</keyword>
<gene>
    <name evidence="9" type="ORF">GLAREA_00113</name>
</gene>
<evidence type="ECO:0000256" key="5">
    <source>
        <dbReference type="ARBA" id="ARBA00023098"/>
    </source>
</evidence>
<feature type="compositionally biased region" description="Acidic residues" evidence="7">
    <location>
        <begin position="341"/>
        <end position="351"/>
    </location>
</feature>
<evidence type="ECO:0008006" key="11">
    <source>
        <dbReference type="Google" id="ProtNLM"/>
    </source>
</evidence>
<organism evidence="9 10">
    <name type="scientific">Glarea lozoyensis (strain ATCC 20868 / MF5171)</name>
    <dbReference type="NCBI Taxonomy" id="1116229"/>
    <lineage>
        <taxon>Eukaryota</taxon>
        <taxon>Fungi</taxon>
        <taxon>Dikarya</taxon>
        <taxon>Ascomycota</taxon>
        <taxon>Pezizomycotina</taxon>
        <taxon>Leotiomycetes</taxon>
        <taxon>Helotiales</taxon>
        <taxon>Helotiaceae</taxon>
        <taxon>Glarea</taxon>
    </lineage>
</organism>
<keyword evidence="10" id="KW-1185">Reference proteome</keyword>
<dbReference type="PANTHER" id="PTHR21212:SF0">
    <property type="entry name" value="SEIPIN"/>
    <property type="match status" value="1"/>
</dbReference>
<dbReference type="GeneID" id="19459173"/>
<feature type="transmembrane region" description="Helical" evidence="8">
    <location>
        <begin position="26"/>
        <end position="51"/>
    </location>
</feature>
<dbReference type="OMA" id="HSKQVQI"/>
<evidence type="ECO:0000256" key="7">
    <source>
        <dbReference type="SAM" id="MobiDB-lite"/>
    </source>
</evidence>
<dbReference type="CDD" id="cd23995">
    <property type="entry name" value="Seipin_BSCL2_like"/>
    <property type="match status" value="1"/>
</dbReference>
<keyword evidence="2 8" id="KW-0812">Transmembrane</keyword>
<dbReference type="Proteomes" id="UP000016922">
    <property type="component" value="Unassembled WGS sequence"/>
</dbReference>
<dbReference type="EMBL" id="KE145367">
    <property type="protein sequence ID" value="EPE28955.1"/>
    <property type="molecule type" value="Genomic_DNA"/>
</dbReference>
<accession>S3CTH0</accession>
<dbReference type="OrthoDB" id="3990054at2759"/>
<keyword evidence="4 8" id="KW-1133">Transmembrane helix</keyword>
<dbReference type="GO" id="GO:0005789">
    <property type="term" value="C:endoplasmic reticulum membrane"/>
    <property type="evidence" value="ECO:0007669"/>
    <property type="project" value="UniProtKB-SubCell"/>
</dbReference>
<evidence type="ECO:0000256" key="2">
    <source>
        <dbReference type="ARBA" id="ARBA00022692"/>
    </source>
</evidence>
<dbReference type="HOGENOM" id="CLU_043048_0_0_1"/>
<dbReference type="eggNOG" id="KOG4200">
    <property type="taxonomic scope" value="Eukaryota"/>
</dbReference>
<feature type="compositionally biased region" description="Basic residues" evidence="7">
    <location>
        <begin position="370"/>
        <end position="380"/>
    </location>
</feature>
<proteinExistence type="predicted"/>
<evidence type="ECO:0000256" key="6">
    <source>
        <dbReference type="ARBA" id="ARBA00023136"/>
    </source>
</evidence>
<evidence type="ECO:0000256" key="1">
    <source>
        <dbReference type="ARBA" id="ARBA00004477"/>
    </source>
</evidence>
<reference evidence="9 10" key="1">
    <citation type="journal article" date="2013" name="BMC Genomics">
        <title>Genomics-driven discovery of the pneumocandin biosynthetic gene cluster in the fungus Glarea lozoyensis.</title>
        <authorList>
            <person name="Chen L."/>
            <person name="Yue Q."/>
            <person name="Zhang X."/>
            <person name="Xiang M."/>
            <person name="Wang C."/>
            <person name="Li S."/>
            <person name="Che Y."/>
            <person name="Ortiz-Lopez F.J."/>
            <person name="Bills G.F."/>
            <person name="Liu X."/>
            <person name="An Z."/>
        </authorList>
    </citation>
    <scope>NUCLEOTIDE SEQUENCE [LARGE SCALE GENOMIC DNA]</scope>
    <source>
        <strain evidence="10">ATCC 20868 / MF5171</strain>
    </source>
</reference>
<dbReference type="RefSeq" id="XP_008083064.1">
    <property type="nucleotide sequence ID" value="XM_008084873.1"/>
</dbReference>
<dbReference type="AlphaFoldDB" id="S3CTH0"/>
<feature type="transmembrane region" description="Helical" evidence="8">
    <location>
        <begin position="242"/>
        <end position="267"/>
    </location>
</feature>
<keyword evidence="3" id="KW-0256">Endoplasmic reticulum</keyword>
<evidence type="ECO:0000256" key="8">
    <source>
        <dbReference type="SAM" id="Phobius"/>
    </source>
</evidence>
<feature type="region of interest" description="Disordered" evidence="7">
    <location>
        <begin position="278"/>
        <end position="380"/>
    </location>
</feature>
<dbReference type="KEGG" id="glz:GLAREA_00113"/>
<evidence type="ECO:0000313" key="10">
    <source>
        <dbReference type="Proteomes" id="UP000016922"/>
    </source>
</evidence>
<evidence type="ECO:0000313" key="9">
    <source>
        <dbReference type="EMBL" id="EPE28955.1"/>
    </source>
</evidence>
<evidence type="ECO:0000256" key="4">
    <source>
        <dbReference type="ARBA" id="ARBA00022989"/>
    </source>
</evidence>
<keyword evidence="5" id="KW-0443">Lipid metabolism</keyword>
<sequence>MVVKDLVLTPFRVATSKPAQKTYINLILFLSTSLTLLGLSTLAYVLFYYLYVPQIGIERPIHLQYGDGPHPHALIPLTSLVPSQPYTIHLTLTLPRSPPNLTLGPFMLALTLLSSSYKPIVVPTPTIHVHPLPTLSLYLTSIQEPDIIHTVRRPALIPYTSRLVSLSTRILGLPLYILGLRTETSTLEVELAENLVFNRKDGVPAYAMLEVQAGQTLQVYDATMYVRARFGGLRWWMWNHRILSAFVGIFTFWACSNIVMVFSWTILRVLFPSQESSTSLTRSENEVKNEPGTDEEPDLSDTPRTFPTYGRQAPLRYEPVVKKEEAEEDVLAETEIAPLGEADDEDDEDGAFGDSGLGTSYSEGGGGRRGGVRRRREKGG</sequence>
<evidence type="ECO:0000256" key="3">
    <source>
        <dbReference type="ARBA" id="ARBA00022824"/>
    </source>
</evidence>